<dbReference type="Proteomes" id="UP000680634">
    <property type="component" value="Unassembled WGS sequence"/>
</dbReference>
<reference evidence="1 2" key="1">
    <citation type="submission" date="2020-12" db="EMBL/GenBank/DDBJ databases">
        <authorList>
            <person name="Mcmullen J.G."/>
        </authorList>
    </citation>
    <scope>NUCLEOTIDE SEQUENCE [LARGE SCALE GENOMIC DNA]</scope>
    <source>
        <strain evidence="1 2">JGM97</strain>
    </source>
</reference>
<reference evidence="2" key="2">
    <citation type="submission" date="2023-07" db="EMBL/GenBank/DDBJ databases">
        <title>Genome-inferred correspondence between phylogeny and metabolic traits in the wild Drosophila gut microbiome.</title>
        <authorList>
            <person name="Bueno E."/>
            <person name="Blow F."/>
            <person name="Douglas A.E."/>
        </authorList>
    </citation>
    <scope>NUCLEOTIDE SEQUENCE [LARGE SCALE GENOMIC DNA]</scope>
    <source>
        <strain evidence="2">JGM97</strain>
    </source>
</reference>
<keyword evidence="2" id="KW-1185">Reference proteome</keyword>
<sequence length="57" mass="6026">MNERKAHLNQNYGRGQGLIPGLRGSTRHISAPAAAGISLARALLSQAHCPGQDNIVH</sequence>
<comment type="caution">
    <text evidence="1">The sequence shown here is derived from an EMBL/GenBank/DDBJ whole genome shotgun (WGS) entry which is preliminary data.</text>
</comment>
<protein>
    <submittedName>
        <fullName evidence="1">Uncharacterized protein</fullName>
    </submittedName>
</protein>
<evidence type="ECO:0000313" key="2">
    <source>
        <dbReference type="Proteomes" id="UP000680634"/>
    </source>
</evidence>
<dbReference type="RefSeq" id="WP_165698462.1">
    <property type="nucleotide sequence ID" value="NZ_FQXW01000009.1"/>
</dbReference>
<accession>A0ABS5JKT5</accession>
<dbReference type="EMBL" id="JAERKB010000012">
    <property type="protein sequence ID" value="MBS0970530.1"/>
    <property type="molecule type" value="Genomic_DNA"/>
</dbReference>
<name>A0ABS5JKT5_9GAMM</name>
<gene>
    <name evidence="1" type="ORF">JK232_16690</name>
</gene>
<proteinExistence type="predicted"/>
<evidence type="ECO:0000313" key="1">
    <source>
        <dbReference type="EMBL" id="MBS0970530.1"/>
    </source>
</evidence>
<organism evidence="1 2">
    <name type="scientific">Nissabacter archeti</name>
    <dbReference type="NCBI Taxonomy" id="1917880"/>
    <lineage>
        <taxon>Bacteria</taxon>
        <taxon>Pseudomonadati</taxon>
        <taxon>Pseudomonadota</taxon>
        <taxon>Gammaproteobacteria</taxon>
        <taxon>Enterobacterales</taxon>
        <taxon>Yersiniaceae</taxon>
        <taxon>Nissabacter</taxon>
    </lineage>
</organism>